<keyword evidence="3" id="KW-0963">Cytoplasm</keyword>
<evidence type="ECO:0000256" key="5">
    <source>
        <dbReference type="ARBA" id="ARBA00022846"/>
    </source>
</evidence>
<sequence>MAAPQFPLDPSLAALIVASYDGDRTNGVFHGQGTATFVNGQVYVGGFVGGRMHGHGCLTWPDGVVYEGDFEYNQVTGRGRYRWPDESWYEGDVLGGQRHGHGYFMSANRVTTYEGAWVRGRQHGYGKLVYDDFRGIEYEGDWADGRRHGKGTMRYASGNVYDGDWRDGHKAGKGVMHWFDRAESYDGDWRDDLQHGAGTHVWKTTEKRGNRYEGEFARGKRDGYGVFFYANGARYEGHWEDNVKHGLGLFFFEDGTIYEGEFVRDRMVDGNDNKLKSADATPTLVLYLDDLLRGADKPRALKAAQHAVLRANTDLRNVYRHYAASAAGATENSVLLEMRELWRFSAECRLNVGLGKLDRYLVVVRNAQNKAVKALRIQREKKRRHMNGRAMDAIVTPREKWTDVHDPSRVVLFREFCEILVRIAWDDALERGETDMTVADAFTWLYDAKIHDHAATPMAPIEALEISVHGPEMQTVFAKYQELLETLFAKYAGATATPENDIHMTTGSFVLMLRDAQGLGSLGVPGVLRCLRKVGDDDKEFDPFLLDAELIYPEFLEALTKVAMALATRNLPMPVLVAQYIRDTFERPPKAASQRRLTMIVDRKPPM</sequence>
<keyword evidence="6" id="KW-0969">Cilium</keyword>
<dbReference type="STRING" id="1202772.A0A1V9Z0I8"/>
<comment type="caution">
    <text evidence="9">The sequence shown here is derived from an EMBL/GenBank/DDBJ whole genome shotgun (WGS) entry which is preliminary data.</text>
</comment>
<dbReference type="EMBL" id="JNBR01000515">
    <property type="protein sequence ID" value="OQR91564.1"/>
    <property type="molecule type" value="Genomic_DNA"/>
</dbReference>
<dbReference type="OrthoDB" id="294378at2759"/>
<dbReference type="Pfam" id="PF02493">
    <property type="entry name" value="MORN"/>
    <property type="match status" value="10"/>
</dbReference>
<evidence type="ECO:0000256" key="1">
    <source>
        <dbReference type="ARBA" id="ARBA00004230"/>
    </source>
</evidence>
<dbReference type="Gene3D" id="2.20.110.10">
    <property type="entry name" value="Histone H3 K4-specific methyltransferase SET7/9 N-terminal domain"/>
    <property type="match status" value="4"/>
</dbReference>
<dbReference type="SUPFAM" id="SSF82185">
    <property type="entry name" value="Histone H3 K4-specific methyltransferase SET7/9 N-terminal domain"/>
    <property type="match status" value="3"/>
</dbReference>
<keyword evidence="7" id="KW-0206">Cytoskeleton</keyword>
<organism evidence="9 10">
    <name type="scientific">Achlya hypogyna</name>
    <name type="common">Oomycete</name>
    <name type="synonym">Protoachlya hypogyna</name>
    <dbReference type="NCBI Taxonomy" id="1202772"/>
    <lineage>
        <taxon>Eukaryota</taxon>
        <taxon>Sar</taxon>
        <taxon>Stramenopiles</taxon>
        <taxon>Oomycota</taxon>
        <taxon>Saprolegniomycetes</taxon>
        <taxon>Saprolegniales</taxon>
        <taxon>Achlyaceae</taxon>
        <taxon>Achlya</taxon>
    </lineage>
</organism>
<evidence type="ECO:0000313" key="10">
    <source>
        <dbReference type="Proteomes" id="UP000243579"/>
    </source>
</evidence>
<keyword evidence="4" id="KW-0677">Repeat</keyword>
<dbReference type="InterPro" id="IPR003409">
    <property type="entry name" value="MORN"/>
</dbReference>
<dbReference type="AlphaFoldDB" id="A0A1V9Z0I8"/>
<dbReference type="FunFam" id="2.20.110.10:FF:000002">
    <property type="entry name" value="Phosphatidylinositol 4-phosphate 5-kinase 8"/>
    <property type="match status" value="1"/>
</dbReference>
<evidence type="ECO:0000256" key="7">
    <source>
        <dbReference type="ARBA" id="ARBA00023212"/>
    </source>
</evidence>
<gene>
    <name evidence="9" type="ORF">ACHHYP_04555</name>
</gene>
<name>A0A1V9Z0I8_ACHHY</name>
<dbReference type="GO" id="GO:0031514">
    <property type="term" value="C:motile cilium"/>
    <property type="evidence" value="ECO:0007669"/>
    <property type="project" value="UniProtKB-SubCell"/>
</dbReference>
<evidence type="ECO:0000256" key="8">
    <source>
        <dbReference type="ARBA" id="ARBA00023273"/>
    </source>
</evidence>
<evidence type="ECO:0000256" key="6">
    <source>
        <dbReference type="ARBA" id="ARBA00023069"/>
    </source>
</evidence>
<evidence type="ECO:0000256" key="2">
    <source>
        <dbReference type="ARBA" id="ARBA00004430"/>
    </source>
</evidence>
<dbReference type="Proteomes" id="UP000243579">
    <property type="component" value="Unassembled WGS sequence"/>
</dbReference>
<evidence type="ECO:0000256" key="3">
    <source>
        <dbReference type="ARBA" id="ARBA00022490"/>
    </source>
</evidence>
<keyword evidence="10" id="KW-1185">Reference proteome</keyword>
<keyword evidence="8" id="KW-0966">Cell projection</keyword>
<accession>A0A1V9Z0I8</accession>
<keyword evidence="5" id="KW-0282">Flagellum</keyword>
<evidence type="ECO:0000256" key="4">
    <source>
        <dbReference type="ARBA" id="ARBA00022737"/>
    </source>
</evidence>
<protein>
    <submittedName>
        <fullName evidence="9">Radial spoke head 10 family protein</fullName>
    </submittedName>
</protein>
<dbReference type="SMART" id="SM00698">
    <property type="entry name" value="MORN"/>
    <property type="match status" value="10"/>
</dbReference>
<dbReference type="GO" id="GO:0005930">
    <property type="term" value="C:axoneme"/>
    <property type="evidence" value="ECO:0007669"/>
    <property type="project" value="UniProtKB-SubCell"/>
</dbReference>
<dbReference type="PANTHER" id="PTHR46613">
    <property type="entry name" value="RADIAL SPOKE HEAD 10 HOMOLOG B-RELATED"/>
    <property type="match status" value="1"/>
</dbReference>
<evidence type="ECO:0000313" key="9">
    <source>
        <dbReference type="EMBL" id="OQR91564.1"/>
    </source>
</evidence>
<proteinExistence type="predicted"/>
<dbReference type="PANTHER" id="PTHR46613:SF1">
    <property type="entry name" value="RADIAL SPOKE HEAD 10 HOMOLOG B-RELATED"/>
    <property type="match status" value="1"/>
</dbReference>
<comment type="subcellular location">
    <subcellularLocation>
        <location evidence="1">Cell projection</location>
        <location evidence="1">Cilium</location>
        <location evidence="1">Flagellum</location>
    </subcellularLocation>
    <subcellularLocation>
        <location evidence="2">Cytoplasm</location>
        <location evidence="2">Cytoskeleton</location>
        <location evidence="2">Cilium axoneme</location>
    </subcellularLocation>
</comment>
<reference evidence="9 10" key="1">
    <citation type="journal article" date="2014" name="Genome Biol. Evol.">
        <title>The secreted proteins of Achlya hypogyna and Thraustotheca clavata identify the ancestral oomycete secretome and reveal gene acquisitions by horizontal gene transfer.</title>
        <authorList>
            <person name="Misner I."/>
            <person name="Blouin N."/>
            <person name="Leonard G."/>
            <person name="Richards T.A."/>
            <person name="Lane C.E."/>
        </authorList>
    </citation>
    <scope>NUCLEOTIDE SEQUENCE [LARGE SCALE GENOMIC DNA]</scope>
    <source>
        <strain evidence="9 10">ATCC 48635</strain>
    </source>
</reference>